<evidence type="ECO:0000256" key="1">
    <source>
        <dbReference type="ARBA" id="ARBA00022553"/>
    </source>
</evidence>
<dbReference type="AlphaFoldDB" id="A0A017HLS7"/>
<reference evidence="4 5" key="1">
    <citation type="submission" date="2013-02" db="EMBL/GenBank/DDBJ databases">
        <authorList>
            <person name="Fiebig A."/>
            <person name="Goeker M."/>
            <person name="Klenk H.-P.P."/>
        </authorList>
    </citation>
    <scope>NUCLEOTIDE SEQUENCE [LARGE SCALE GENOMIC DNA]</scope>
    <source>
        <strain evidence="4 5">DSM 19309</strain>
    </source>
</reference>
<dbReference type="PROSITE" id="PS50110">
    <property type="entry name" value="RESPONSE_REGULATORY"/>
    <property type="match status" value="1"/>
</dbReference>
<proteinExistence type="predicted"/>
<dbReference type="InterPro" id="IPR050595">
    <property type="entry name" value="Bact_response_regulator"/>
</dbReference>
<dbReference type="PANTHER" id="PTHR44591">
    <property type="entry name" value="STRESS RESPONSE REGULATOR PROTEIN 1"/>
    <property type="match status" value="1"/>
</dbReference>
<evidence type="ECO:0000256" key="2">
    <source>
        <dbReference type="PROSITE-ProRule" id="PRU00169"/>
    </source>
</evidence>
<dbReference type="HOGENOM" id="CLU_000445_69_17_5"/>
<protein>
    <submittedName>
        <fullName evidence="4">Chemotaxis regulator-transmits chemoreceptor signals to flagelllar motor component CheY</fullName>
    </submittedName>
</protein>
<dbReference type="Proteomes" id="UP000019666">
    <property type="component" value="Unassembled WGS sequence"/>
</dbReference>
<dbReference type="Pfam" id="PF00072">
    <property type="entry name" value="Response_reg"/>
    <property type="match status" value="1"/>
</dbReference>
<dbReference type="Gene3D" id="3.40.50.2300">
    <property type="match status" value="1"/>
</dbReference>
<dbReference type="SMART" id="SM00448">
    <property type="entry name" value="REC"/>
    <property type="match status" value="1"/>
</dbReference>
<accession>A0A017HLS7</accession>
<dbReference type="RefSeq" id="WP_037282650.1">
    <property type="nucleotide sequence ID" value="NZ_KK088607.1"/>
</dbReference>
<dbReference type="GO" id="GO:0000160">
    <property type="term" value="P:phosphorelay signal transduction system"/>
    <property type="evidence" value="ECO:0007669"/>
    <property type="project" value="InterPro"/>
</dbReference>
<evidence type="ECO:0000313" key="5">
    <source>
        <dbReference type="Proteomes" id="UP000019666"/>
    </source>
</evidence>
<evidence type="ECO:0000313" key="4">
    <source>
        <dbReference type="EMBL" id="EYD75088.1"/>
    </source>
</evidence>
<feature type="domain" description="Response regulatory" evidence="3">
    <location>
        <begin position="4"/>
        <end position="120"/>
    </location>
</feature>
<dbReference type="OrthoDB" id="9800897at2"/>
<dbReference type="PANTHER" id="PTHR44591:SF25">
    <property type="entry name" value="CHEMOTAXIS TWO-COMPONENT RESPONSE REGULATOR"/>
    <property type="match status" value="1"/>
</dbReference>
<dbReference type="EMBL" id="AOSK01000093">
    <property type="protein sequence ID" value="EYD75088.1"/>
    <property type="molecule type" value="Genomic_DNA"/>
</dbReference>
<feature type="modified residue" description="4-aspartylphosphate" evidence="2">
    <location>
        <position position="53"/>
    </location>
</feature>
<name>A0A017HLS7_9RHOB</name>
<dbReference type="InterPro" id="IPR011006">
    <property type="entry name" value="CheY-like_superfamily"/>
</dbReference>
<dbReference type="STRING" id="442562.Rumeso_03327"/>
<comment type="caution">
    <text evidence="4">The sequence shown here is derived from an EMBL/GenBank/DDBJ whole genome shotgun (WGS) entry which is preliminary data.</text>
</comment>
<gene>
    <name evidence="4" type="ORF">Rumeso_03327</name>
</gene>
<dbReference type="SUPFAM" id="SSF52172">
    <property type="entry name" value="CheY-like"/>
    <property type="match status" value="1"/>
</dbReference>
<keyword evidence="4" id="KW-0675">Receptor</keyword>
<keyword evidence="1 2" id="KW-0597">Phosphoprotein</keyword>
<organism evidence="4 5">
    <name type="scientific">Rubellimicrobium mesophilum DSM 19309</name>
    <dbReference type="NCBI Taxonomy" id="442562"/>
    <lineage>
        <taxon>Bacteria</taxon>
        <taxon>Pseudomonadati</taxon>
        <taxon>Pseudomonadota</taxon>
        <taxon>Alphaproteobacteria</taxon>
        <taxon>Rhodobacterales</taxon>
        <taxon>Roseobacteraceae</taxon>
        <taxon>Rubellimicrobium</taxon>
    </lineage>
</organism>
<dbReference type="PATRIC" id="fig|442562.3.peg.3272"/>
<keyword evidence="5" id="KW-1185">Reference proteome</keyword>
<evidence type="ECO:0000259" key="3">
    <source>
        <dbReference type="PROSITE" id="PS50110"/>
    </source>
</evidence>
<dbReference type="InterPro" id="IPR001789">
    <property type="entry name" value="Sig_transdc_resp-reg_receiver"/>
</dbReference>
<sequence length="122" mass="13242">MSRRVLVVDDSPSVRRMVALTLKGAGYDVTEAGDGQDALDRVAAGPFDAILTDQNMPRMDGLTFIREFRKRPDAKAVPIVFLSTENEGALKDSAREAGATGWMTKPFDQAKLLTVMSRLVGA</sequence>